<dbReference type="InterPro" id="IPR036965">
    <property type="entry name" value="Terpene_synth_N_sf"/>
</dbReference>
<dbReference type="SUPFAM" id="SSF48239">
    <property type="entry name" value="Terpenoid cyclases/Protein prenyltransferases"/>
    <property type="match status" value="1"/>
</dbReference>
<evidence type="ECO:0000256" key="2">
    <source>
        <dbReference type="ARBA" id="ARBA00022723"/>
    </source>
</evidence>
<evidence type="ECO:0000259" key="5">
    <source>
        <dbReference type="Pfam" id="PF01397"/>
    </source>
</evidence>
<dbReference type="GO" id="GO:0016102">
    <property type="term" value="P:diterpenoid biosynthetic process"/>
    <property type="evidence" value="ECO:0007669"/>
    <property type="project" value="InterPro"/>
</dbReference>
<evidence type="ECO:0000256" key="1">
    <source>
        <dbReference type="ARBA" id="ARBA00001946"/>
    </source>
</evidence>
<dbReference type="SFLD" id="SFLDS00005">
    <property type="entry name" value="Isoprenoid_Synthase_Type_I"/>
    <property type="match status" value="1"/>
</dbReference>
<comment type="caution">
    <text evidence="7">The sequence shown here is derived from an EMBL/GenBank/DDBJ whole genome shotgun (WGS) entry which is preliminary data.</text>
</comment>
<reference evidence="7" key="1">
    <citation type="submission" date="2022-12" db="EMBL/GenBank/DDBJ databases">
        <title>Draft genome assemblies for two species of Escallonia (Escalloniales).</title>
        <authorList>
            <person name="Chanderbali A."/>
            <person name="Dervinis C."/>
            <person name="Anghel I."/>
            <person name="Soltis D."/>
            <person name="Soltis P."/>
            <person name="Zapata F."/>
        </authorList>
    </citation>
    <scope>NUCLEOTIDE SEQUENCE</scope>
    <source>
        <strain evidence="7">UCBG92.1500</strain>
        <tissue evidence="7">Leaf</tissue>
    </source>
</reference>
<dbReference type="PANTHER" id="PTHR31225:SF0">
    <property type="entry name" value="S-(+)-LINALOOL SYNTHASE, CHLOROPLASTIC"/>
    <property type="match status" value="1"/>
</dbReference>
<dbReference type="InterPro" id="IPR050148">
    <property type="entry name" value="Terpene_synthase-like"/>
</dbReference>
<dbReference type="CDD" id="cd00684">
    <property type="entry name" value="Terpene_cyclase_plant_C1"/>
    <property type="match status" value="1"/>
</dbReference>
<dbReference type="GO" id="GO:0000287">
    <property type="term" value="F:magnesium ion binding"/>
    <property type="evidence" value="ECO:0007669"/>
    <property type="project" value="InterPro"/>
</dbReference>
<dbReference type="Gene3D" id="1.10.600.10">
    <property type="entry name" value="Farnesyl Diphosphate Synthase"/>
    <property type="match status" value="1"/>
</dbReference>
<dbReference type="Gene3D" id="1.50.10.130">
    <property type="entry name" value="Terpene synthase, N-terminal domain"/>
    <property type="match status" value="1"/>
</dbReference>
<evidence type="ECO:0008006" key="9">
    <source>
        <dbReference type="Google" id="ProtNLM"/>
    </source>
</evidence>
<dbReference type="Proteomes" id="UP001187471">
    <property type="component" value="Unassembled WGS sequence"/>
</dbReference>
<dbReference type="PANTHER" id="PTHR31225">
    <property type="entry name" value="OS04G0344100 PROTEIN-RELATED"/>
    <property type="match status" value="1"/>
</dbReference>
<sequence length="617" mass="69600">MAGPPSASVSSHPSHAQITKSCLPSIASVATTHNPSITLDLSLSTNASKLQDSLTKDCILSEERIHIKHAQILADIRHILNKVGGDPSEGLVLVDAIQRLGIDYCFREEIEAFLKRQFLDVTNTAILKQHDLSTVSLCFRLLRQEGYHVSADVFGNFKDKEGNFDAKLGEDTRGLMGLYEASQLRIEGEDILEEAANFSSQLLTLRMEHLDHHQARIVKKTLEHPYRKSLARSTIENFIRDFDDINGYKSTLQELASMEFNVVQTVHQQELLQVSRWWNDLGLAKELKLARDQPLKWHMWPMAALTDPSLSEQRVVLTKPISLIYLIDDIFDVYGTLDELILFTEAVNRWDSAATVELPDSMKICLKALYDITNEIGCKVSAKHGYNPAEYLQKTWASLCTAFLVEARWFASGHIPKAEEYLNNGIVSSGVPVVLVHMFFLLGDGATKESANLVSENPGVITSIATLLRLWDDLGSAEVTTFSSFFVCLHVLARCQLPNNLVEYYPFRSTSKLLTLKINRQDEEQDGHDGSYVKCYVEEQEGSSIESARQHITEMISETWKRLNKECLSPNPFSATFKRASLNLARMIPMMYSYDENHRLPDLEEHIKSRIFCGASI</sequence>
<dbReference type="SFLD" id="SFLDG01019">
    <property type="entry name" value="Terpene_Cyclase_Like_1_C_Termi"/>
    <property type="match status" value="1"/>
</dbReference>
<dbReference type="InterPro" id="IPR005630">
    <property type="entry name" value="Terpene_synthase_metal-bd"/>
</dbReference>
<dbReference type="Pfam" id="PF01397">
    <property type="entry name" value="Terpene_synth"/>
    <property type="match status" value="1"/>
</dbReference>
<dbReference type="InterPro" id="IPR034741">
    <property type="entry name" value="Terpene_cyclase-like_1_C"/>
</dbReference>
<feature type="domain" description="Terpene synthase metal-binding" evidence="6">
    <location>
        <begin position="279"/>
        <end position="478"/>
    </location>
</feature>
<evidence type="ECO:0000313" key="8">
    <source>
        <dbReference type="Proteomes" id="UP001187471"/>
    </source>
</evidence>
<gene>
    <name evidence="7" type="ORF">RJ640_005458</name>
</gene>
<feature type="domain" description="Terpene synthase N-terminal" evidence="5">
    <location>
        <begin position="62"/>
        <end position="219"/>
    </location>
</feature>
<dbReference type="EMBL" id="JAVXUO010000587">
    <property type="protein sequence ID" value="KAK2990976.1"/>
    <property type="molecule type" value="Genomic_DNA"/>
</dbReference>
<keyword evidence="4" id="KW-0456">Lyase</keyword>
<evidence type="ECO:0000313" key="7">
    <source>
        <dbReference type="EMBL" id="KAK2990976.1"/>
    </source>
</evidence>
<keyword evidence="8" id="KW-1185">Reference proteome</keyword>
<dbReference type="InterPro" id="IPR008949">
    <property type="entry name" value="Isoprenoid_synthase_dom_sf"/>
</dbReference>
<dbReference type="GO" id="GO:0010333">
    <property type="term" value="F:terpene synthase activity"/>
    <property type="evidence" value="ECO:0007669"/>
    <property type="project" value="InterPro"/>
</dbReference>
<comment type="cofactor">
    <cofactor evidence="1">
        <name>Mg(2+)</name>
        <dbReference type="ChEBI" id="CHEBI:18420"/>
    </cofactor>
</comment>
<dbReference type="InterPro" id="IPR008930">
    <property type="entry name" value="Terpenoid_cyclase/PrenylTrfase"/>
</dbReference>
<evidence type="ECO:0000256" key="3">
    <source>
        <dbReference type="ARBA" id="ARBA00022842"/>
    </source>
</evidence>
<evidence type="ECO:0000259" key="6">
    <source>
        <dbReference type="Pfam" id="PF03936"/>
    </source>
</evidence>
<dbReference type="InterPro" id="IPR001906">
    <property type="entry name" value="Terpene_synth_N"/>
</dbReference>
<keyword evidence="3" id="KW-0460">Magnesium</keyword>
<evidence type="ECO:0000256" key="4">
    <source>
        <dbReference type="ARBA" id="ARBA00023239"/>
    </source>
</evidence>
<dbReference type="SUPFAM" id="SSF48576">
    <property type="entry name" value="Terpenoid synthases"/>
    <property type="match status" value="1"/>
</dbReference>
<dbReference type="AlphaFoldDB" id="A0AA88UQU9"/>
<protein>
    <recommendedName>
        <fullName evidence="9">S-linalool synthase</fullName>
    </recommendedName>
</protein>
<accession>A0AA88UQU9</accession>
<name>A0AA88UQU9_9ASTE</name>
<dbReference type="Pfam" id="PF03936">
    <property type="entry name" value="Terpene_synth_C"/>
    <property type="match status" value="1"/>
</dbReference>
<keyword evidence="2" id="KW-0479">Metal-binding</keyword>
<proteinExistence type="predicted"/>
<organism evidence="7 8">
    <name type="scientific">Escallonia rubra</name>
    <dbReference type="NCBI Taxonomy" id="112253"/>
    <lineage>
        <taxon>Eukaryota</taxon>
        <taxon>Viridiplantae</taxon>
        <taxon>Streptophyta</taxon>
        <taxon>Embryophyta</taxon>
        <taxon>Tracheophyta</taxon>
        <taxon>Spermatophyta</taxon>
        <taxon>Magnoliopsida</taxon>
        <taxon>eudicotyledons</taxon>
        <taxon>Gunneridae</taxon>
        <taxon>Pentapetalae</taxon>
        <taxon>asterids</taxon>
        <taxon>campanulids</taxon>
        <taxon>Escalloniales</taxon>
        <taxon>Escalloniaceae</taxon>
        <taxon>Escallonia</taxon>
    </lineage>
</organism>
<dbReference type="InterPro" id="IPR044814">
    <property type="entry name" value="Terpene_cyclase_plant_C1"/>
</dbReference>